<gene>
    <name evidence="4" type="ORF">PIBRA_LOCUS1539</name>
</gene>
<reference evidence="4" key="1">
    <citation type="submission" date="2022-05" db="EMBL/GenBank/DDBJ databases">
        <authorList>
            <person name="Okamura Y."/>
        </authorList>
    </citation>
    <scope>NUCLEOTIDE SEQUENCE</scope>
</reference>
<dbReference type="Proteomes" id="UP001152562">
    <property type="component" value="Unassembled WGS sequence"/>
</dbReference>
<dbReference type="GO" id="GO:0005737">
    <property type="term" value="C:cytoplasm"/>
    <property type="evidence" value="ECO:0007669"/>
    <property type="project" value="GOC"/>
</dbReference>
<dbReference type="GO" id="GO:0006888">
    <property type="term" value="P:endoplasmic reticulum to Golgi vesicle-mediated transport"/>
    <property type="evidence" value="ECO:0007669"/>
    <property type="project" value="TreeGrafter"/>
</dbReference>
<dbReference type="Gene3D" id="1.10.357.150">
    <property type="match status" value="1"/>
</dbReference>
<dbReference type="InterPro" id="IPR048343">
    <property type="entry name" value="ZW10_C"/>
</dbReference>
<dbReference type="Pfam" id="PF20666">
    <property type="entry name" value="ZW10_C"/>
    <property type="match status" value="1"/>
</dbReference>
<dbReference type="AlphaFoldDB" id="A0A9P0SVJ5"/>
<dbReference type="PANTHER" id="PTHR12205:SF0">
    <property type="entry name" value="CENTROMERE_KINETOCHORE PROTEIN ZW10 HOMOLOG"/>
    <property type="match status" value="1"/>
</dbReference>
<evidence type="ECO:0000259" key="1">
    <source>
        <dbReference type="Pfam" id="PF20665"/>
    </source>
</evidence>
<evidence type="ECO:0000259" key="2">
    <source>
        <dbReference type="Pfam" id="PF20666"/>
    </source>
</evidence>
<dbReference type="Pfam" id="PF20665">
    <property type="entry name" value="Zw10_middle"/>
    <property type="match status" value="1"/>
</dbReference>
<dbReference type="GO" id="GO:1990423">
    <property type="term" value="C:RZZ complex"/>
    <property type="evidence" value="ECO:0007669"/>
    <property type="project" value="TreeGrafter"/>
</dbReference>
<dbReference type="InterPro" id="IPR046362">
    <property type="entry name" value="Zw10/DSL1_C_sf"/>
</dbReference>
<evidence type="ECO:0000313" key="4">
    <source>
        <dbReference type="EMBL" id="CAH3956979.1"/>
    </source>
</evidence>
<dbReference type="InterPro" id="IPR055148">
    <property type="entry name" value="ZW10_C_2"/>
</dbReference>
<protein>
    <recommendedName>
        <fullName evidence="6">Centromere/kinetochore protein zw10 homolog</fullName>
    </recommendedName>
</protein>
<name>A0A9P0SVJ5_PIEBR</name>
<feature type="domain" description="ZW10 C-terminal helical" evidence="3">
    <location>
        <begin position="625"/>
        <end position="768"/>
    </location>
</feature>
<sequence length="769" mass="88615">MTDTQDDTKTPDKEVLDDETLEKLAVEELIREAVQGAARAEIVGPSVDLHETNWTPIAKIPIVLKEIEKVKTEMKTFLNNNDFDISAVLKESNELCVESQQLIKEMKTCKQEIEEVTMDEILTSIESHDLITKELEAVNFAYKIVSDIINCGKYVKEFEERKEDQSYSRAVDIVYDLLTYVDNPSEGFNHLEIYSNAKVTGQLILEGLMHELLIEWDRMVNYGTRLDKNNCTVATITVALSESLSSIDILNALDKCKKLEEKVTDLAQFILKEILIPFMHHLCLTDSECDEVSIVCVSIEQKPNYKPTYEEVIGNIRLFFQYLREKLNFEFKRSVTIISLIGHQICEQFCEMIIKNVFIHTVPNNITDLQSYNLVTTVIQDFQVFLRSVHFLPENGPSLLSYMDNIDFLFADKSSQYFLETARGIMVKDLSISMSIGVEKLPNINRQIKMTNNDDVAEALSILDKTIPQSLFYFPRCMISKTTQELLDLVYGLMEQAVQCTDVVCRKLYNTSRLIFELYDAVVPYHHENFLLTIPQYVALFHNNCLYLAHNLQTLGDKWLNLMEGRQVNYAINFVDLVQKMRELGYKYLTMQMQQQRKQILDNIRTSDLNCMVGKDALGENAEAAIRQCLRQLQLLKNVWIGVFPANVFTRLMATLVNMFMGELIHRVCTVEDIPVEMATQLTDMYNLVVLKVPHLFHKTADVEKHVKPWPKFKEVIFVLGASLRDLDSHWNDGSGPLAIYFSTEELRSLIKALFQNTQYRANFLLKIK</sequence>
<accession>A0A9P0SVJ5</accession>
<evidence type="ECO:0000259" key="3">
    <source>
        <dbReference type="Pfam" id="PF22766"/>
    </source>
</evidence>
<evidence type="ECO:0008006" key="6">
    <source>
        <dbReference type="Google" id="ProtNLM"/>
    </source>
</evidence>
<feature type="domain" description="Centromere/kinetochore protein zw10 C-terminal" evidence="2">
    <location>
        <begin position="472"/>
        <end position="601"/>
    </location>
</feature>
<evidence type="ECO:0000313" key="5">
    <source>
        <dbReference type="Proteomes" id="UP001152562"/>
    </source>
</evidence>
<dbReference type="GO" id="GO:0007094">
    <property type="term" value="P:mitotic spindle assembly checkpoint signaling"/>
    <property type="evidence" value="ECO:0007669"/>
    <property type="project" value="TreeGrafter"/>
</dbReference>
<dbReference type="InterPro" id="IPR048344">
    <property type="entry name" value="Zw10_middle"/>
</dbReference>
<keyword evidence="5" id="KW-1185">Reference proteome</keyword>
<proteinExistence type="predicted"/>
<dbReference type="PANTHER" id="PTHR12205">
    <property type="entry name" value="CENTROMERE/KINETOCHORE PROTEIN ZW10"/>
    <property type="match status" value="1"/>
</dbReference>
<comment type="caution">
    <text evidence="4">The sequence shown here is derived from an EMBL/GenBank/DDBJ whole genome shotgun (WGS) entry which is preliminary data.</text>
</comment>
<feature type="domain" description="Centromere/kinetochore protein zw10 middle" evidence="1">
    <location>
        <begin position="226"/>
        <end position="426"/>
    </location>
</feature>
<organism evidence="4 5">
    <name type="scientific">Pieris brassicae</name>
    <name type="common">White butterfly</name>
    <name type="synonym">Large white butterfly</name>
    <dbReference type="NCBI Taxonomy" id="7116"/>
    <lineage>
        <taxon>Eukaryota</taxon>
        <taxon>Metazoa</taxon>
        <taxon>Ecdysozoa</taxon>
        <taxon>Arthropoda</taxon>
        <taxon>Hexapoda</taxon>
        <taxon>Insecta</taxon>
        <taxon>Pterygota</taxon>
        <taxon>Neoptera</taxon>
        <taxon>Endopterygota</taxon>
        <taxon>Lepidoptera</taxon>
        <taxon>Glossata</taxon>
        <taxon>Ditrysia</taxon>
        <taxon>Papilionoidea</taxon>
        <taxon>Pieridae</taxon>
        <taxon>Pierinae</taxon>
        <taxon>Pieris</taxon>
    </lineage>
</organism>
<dbReference type="Pfam" id="PF22766">
    <property type="entry name" value="ZW10_C2"/>
    <property type="match status" value="1"/>
</dbReference>
<dbReference type="EMBL" id="CALOZG010000002">
    <property type="protein sequence ID" value="CAH3956979.1"/>
    <property type="molecule type" value="Genomic_DNA"/>
</dbReference>